<keyword evidence="1" id="KW-0540">Nuclease</keyword>
<dbReference type="KEGG" id="vg:16489525"/>
<evidence type="ECO:0000256" key="4">
    <source>
        <dbReference type="ARBA" id="ARBA00022839"/>
    </source>
</evidence>
<dbReference type="OrthoDB" id="9306at10239"/>
<reference evidence="5 6" key="1">
    <citation type="journal article" date="2013" name="Virus Genes">
        <title>The genome of a baculovirus isolated from Hemileuca sp. encodes a serpin ortholog.</title>
        <authorList>
            <person name="Rohrmann G.F."/>
            <person name="Erlandson M.A."/>
            <person name="Theilmann D.A."/>
        </authorList>
    </citation>
    <scope>NUCLEOTIDE SEQUENCE [LARGE SCALE GENOMIC DNA]</scope>
</reference>
<dbReference type="Pfam" id="PF01771">
    <property type="entry name" value="Viral_alk_exo"/>
    <property type="match status" value="1"/>
</dbReference>
<gene>
    <name evidence="5" type="ORF">Hesp124</name>
</gene>
<dbReference type="InterPro" id="IPR051703">
    <property type="entry name" value="NF-kappa-B_Signaling_Reg"/>
</dbReference>
<dbReference type="GO" id="GO:0004527">
    <property type="term" value="F:exonuclease activity"/>
    <property type="evidence" value="ECO:0007669"/>
    <property type="project" value="UniProtKB-KW"/>
</dbReference>
<evidence type="ECO:0000256" key="3">
    <source>
        <dbReference type="ARBA" id="ARBA00022801"/>
    </source>
</evidence>
<keyword evidence="6" id="KW-1185">Reference proteome</keyword>
<dbReference type="PANTHER" id="PTHR46609">
    <property type="entry name" value="EXONUCLEASE, PHAGE-TYPE/RECB, C-TERMINAL DOMAIN-CONTAINING PROTEIN"/>
    <property type="match status" value="1"/>
</dbReference>
<dbReference type="PANTHER" id="PTHR46609:SF8">
    <property type="entry name" value="YQAJ VIRAL RECOMBINASE DOMAIN-CONTAINING PROTEIN"/>
    <property type="match status" value="1"/>
</dbReference>
<keyword evidence="4 5" id="KW-0269">Exonuclease</keyword>
<organism evidence="5 6">
    <name type="scientific">Hemileuca sp. nucleopolyhedrovirus</name>
    <dbReference type="NCBI Taxonomy" id="1367203"/>
    <lineage>
        <taxon>Viruses</taxon>
        <taxon>Viruses incertae sedis</taxon>
        <taxon>Naldaviricetes</taxon>
        <taxon>Lefavirales</taxon>
        <taxon>Baculoviridae</taxon>
        <taxon>Alphabaculovirus</taxon>
        <taxon>Alphabaculovirus heleucae</taxon>
        <taxon>Hemileuca species nucleopolyhedrovirus</taxon>
    </lineage>
</organism>
<keyword evidence="2" id="KW-0255">Endonuclease</keyword>
<keyword evidence="3" id="KW-0378">Hydrolase</keyword>
<dbReference type="RefSeq" id="YP_008378340.1">
    <property type="nucleotide sequence ID" value="NC_021923.1"/>
</dbReference>
<name>S5MK82_9ABAC</name>
<accession>S5MK82</accession>
<protein>
    <submittedName>
        <fullName evidence="5">Alkaline exonuclease</fullName>
    </submittedName>
</protein>
<evidence type="ECO:0000313" key="6">
    <source>
        <dbReference type="Proteomes" id="UP000203768"/>
    </source>
</evidence>
<sequence>MESLTPEQRSICDKYFYSNYISSLSSSPKKTLSRDEIMYIEKMTRGQSENELWNLLRLDRRTASGPSTQYIFSNSRAMSFGLSQEKLVKQNKILIKLIKSAIERRLNEKVTETVLDCGMFFSRLGLNSASPDAYFVMESGTLVPMEIKCPFTYENVTVEEMRNSLNVRKQRYRVACTAFSVNRTGTPIFTVEHKDPHYRQMQRQMYVLDSPICVYLVRFKDSFVAMIVDRDESFCEQEGASEQKLYDMFAYKSSVTNENNTHCYYNKFCDNIQRMNTFRHATTSFDDEDIKRLTSSGLYYSFGRLKCAFCSCKFDIDTECDNIINNHNCNISSSKDFSNDVTLQNDFKHLDFAEHSKRVESLFKVKNDYVPANLNSILAFKGLCYVEDCYMTFCCGQRVDDFNVIKHLTSCGYMKLINGNV</sequence>
<dbReference type="InterPro" id="IPR034720">
    <property type="entry name" value="Viral_alk_exo"/>
</dbReference>
<dbReference type="SUPFAM" id="SSF52980">
    <property type="entry name" value="Restriction endonuclease-like"/>
    <property type="match status" value="1"/>
</dbReference>
<dbReference type="Gene3D" id="3.90.320.10">
    <property type="match status" value="1"/>
</dbReference>
<dbReference type="InterPro" id="IPR011335">
    <property type="entry name" value="Restrct_endonuc-II-like"/>
</dbReference>
<dbReference type="InterPro" id="IPR011604">
    <property type="entry name" value="PDDEXK-like_dom_sf"/>
</dbReference>
<dbReference type="EMBL" id="KF158713">
    <property type="protein sequence ID" value="AGR56876.1"/>
    <property type="molecule type" value="Genomic_DNA"/>
</dbReference>
<evidence type="ECO:0000256" key="2">
    <source>
        <dbReference type="ARBA" id="ARBA00022759"/>
    </source>
</evidence>
<proteinExistence type="predicted"/>
<dbReference type="GO" id="GO:0004519">
    <property type="term" value="F:endonuclease activity"/>
    <property type="evidence" value="ECO:0007669"/>
    <property type="project" value="UniProtKB-KW"/>
</dbReference>
<dbReference type="GeneID" id="16489525"/>
<evidence type="ECO:0000256" key="1">
    <source>
        <dbReference type="ARBA" id="ARBA00022722"/>
    </source>
</evidence>
<dbReference type="Proteomes" id="UP000203768">
    <property type="component" value="Segment"/>
</dbReference>
<evidence type="ECO:0000313" key="5">
    <source>
        <dbReference type="EMBL" id="AGR56876.1"/>
    </source>
</evidence>